<protein>
    <submittedName>
        <fullName evidence="3">Uncharacterized protein</fullName>
    </submittedName>
</protein>
<dbReference type="GO" id="GO:0005634">
    <property type="term" value="C:nucleus"/>
    <property type="evidence" value="ECO:0007669"/>
    <property type="project" value="TreeGrafter"/>
</dbReference>
<proteinExistence type="predicted"/>
<evidence type="ECO:0000256" key="1">
    <source>
        <dbReference type="SAM" id="Coils"/>
    </source>
</evidence>
<dbReference type="GO" id="GO:0008608">
    <property type="term" value="P:attachment of spindle microtubules to kinetochore"/>
    <property type="evidence" value="ECO:0007669"/>
    <property type="project" value="TreeGrafter"/>
</dbReference>
<dbReference type="CDD" id="cd23525">
    <property type="entry name" value="Abraxas_2_insects"/>
    <property type="match status" value="1"/>
</dbReference>
<dbReference type="Proteomes" id="UP001431783">
    <property type="component" value="Unassembled WGS sequence"/>
</dbReference>
<dbReference type="GO" id="GO:0070536">
    <property type="term" value="P:protein K63-linked deubiquitination"/>
    <property type="evidence" value="ECO:0007669"/>
    <property type="project" value="TreeGrafter"/>
</dbReference>
<name>A0AAW1U4E0_9CUCU</name>
<dbReference type="Pfam" id="PF21125">
    <property type="entry name" value="MPN_2A_DUB_like"/>
    <property type="match status" value="1"/>
</dbReference>
<gene>
    <name evidence="3" type="ORF">WA026_005910</name>
</gene>
<dbReference type="PANTHER" id="PTHR31728:SF5">
    <property type="entry name" value="OS07G0540200 PROTEIN"/>
    <property type="match status" value="1"/>
</dbReference>
<sequence length="332" mass="38032">MTETVSVLASGPAFSLLLYETLKNEFGQEGFLVGSIVEKQTKTITDNDQRQTNITRIINVNGVIPCPYVSFFYNGIGKIDEEILESFLEDEKSSVIAWYRYKANSYFELSFREKVVHNQLSEFFGIPHDLFPLCLLTSDQSVNGSTHSSQQIFLRNRNNRYEPLPFHIMNLSDNKNVYKTGEQCLSPFQKILDDLKKTRSKESRGIEFITDLENNAQKHMESVIKELTEEEAKLVELEKEIKGLLKERNNEEIELTTDESLEGYNSAEESEAANIPLENNSFSIQETQQEIIVTENSDGDNLFAISESSNLKPEKNCQNVRSKKKKSVRRKV</sequence>
<evidence type="ECO:0000256" key="2">
    <source>
        <dbReference type="SAM" id="MobiDB-lite"/>
    </source>
</evidence>
<evidence type="ECO:0000313" key="4">
    <source>
        <dbReference type="Proteomes" id="UP001431783"/>
    </source>
</evidence>
<organism evidence="3 4">
    <name type="scientific">Henosepilachna vigintioctopunctata</name>
    <dbReference type="NCBI Taxonomy" id="420089"/>
    <lineage>
        <taxon>Eukaryota</taxon>
        <taxon>Metazoa</taxon>
        <taxon>Ecdysozoa</taxon>
        <taxon>Arthropoda</taxon>
        <taxon>Hexapoda</taxon>
        <taxon>Insecta</taxon>
        <taxon>Pterygota</taxon>
        <taxon>Neoptera</taxon>
        <taxon>Endopterygota</taxon>
        <taxon>Coleoptera</taxon>
        <taxon>Polyphaga</taxon>
        <taxon>Cucujiformia</taxon>
        <taxon>Coccinelloidea</taxon>
        <taxon>Coccinellidae</taxon>
        <taxon>Epilachninae</taxon>
        <taxon>Epilachnini</taxon>
        <taxon>Henosepilachna</taxon>
    </lineage>
</organism>
<dbReference type="AlphaFoldDB" id="A0AAW1U4E0"/>
<dbReference type="GO" id="GO:0031593">
    <property type="term" value="F:polyubiquitin modification-dependent protein binding"/>
    <property type="evidence" value="ECO:0007669"/>
    <property type="project" value="TreeGrafter"/>
</dbReference>
<dbReference type="EMBL" id="JARQZJ010000032">
    <property type="protein sequence ID" value="KAK9875117.1"/>
    <property type="molecule type" value="Genomic_DNA"/>
</dbReference>
<comment type="caution">
    <text evidence="3">The sequence shown here is derived from an EMBL/GenBank/DDBJ whole genome shotgun (WGS) entry which is preliminary data.</text>
</comment>
<dbReference type="GO" id="GO:0008017">
    <property type="term" value="F:microtubule binding"/>
    <property type="evidence" value="ECO:0007669"/>
    <property type="project" value="TreeGrafter"/>
</dbReference>
<feature type="coiled-coil region" evidence="1">
    <location>
        <begin position="213"/>
        <end position="254"/>
    </location>
</feature>
<feature type="compositionally biased region" description="Basic residues" evidence="2">
    <location>
        <begin position="321"/>
        <end position="332"/>
    </location>
</feature>
<dbReference type="GO" id="GO:0090307">
    <property type="term" value="P:mitotic spindle assembly"/>
    <property type="evidence" value="ECO:0007669"/>
    <property type="project" value="TreeGrafter"/>
</dbReference>
<dbReference type="PANTHER" id="PTHR31728">
    <property type="entry name" value="ABRAXAS FAMILY MEMBER"/>
    <property type="match status" value="1"/>
</dbReference>
<keyword evidence="4" id="KW-1185">Reference proteome</keyword>
<feature type="region of interest" description="Disordered" evidence="2">
    <location>
        <begin position="306"/>
        <end position="332"/>
    </location>
</feature>
<dbReference type="PRINTS" id="PR02051">
    <property type="entry name" value="PROTEINF175"/>
</dbReference>
<evidence type="ECO:0000313" key="3">
    <source>
        <dbReference type="EMBL" id="KAK9875117.1"/>
    </source>
</evidence>
<keyword evidence="1" id="KW-0175">Coiled coil</keyword>
<accession>A0AAW1U4E0</accession>
<dbReference type="InterPro" id="IPR023238">
    <property type="entry name" value="FAM175"/>
</dbReference>
<feature type="compositionally biased region" description="Polar residues" evidence="2">
    <location>
        <begin position="306"/>
        <end position="319"/>
    </location>
</feature>
<reference evidence="3 4" key="1">
    <citation type="submission" date="2023-03" db="EMBL/GenBank/DDBJ databases">
        <title>Genome insight into feeding habits of ladybird beetles.</title>
        <authorList>
            <person name="Li H.-S."/>
            <person name="Huang Y.-H."/>
            <person name="Pang H."/>
        </authorList>
    </citation>
    <scope>NUCLEOTIDE SEQUENCE [LARGE SCALE GENOMIC DNA]</scope>
    <source>
        <strain evidence="3">SYSU_2023b</strain>
        <tissue evidence="3">Whole body</tissue>
    </source>
</reference>